<dbReference type="InterPro" id="IPR030390">
    <property type="entry name" value="MeTrfase_TrmA_AS"/>
</dbReference>
<dbReference type="InterPro" id="IPR029063">
    <property type="entry name" value="SAM-dependent_MTases_sf"/>
</dbReference>
<dbReference type="SUPFAM" id="SSF53335">
    <property type="entry name" value="S-adenosyl-L-methionine-dependent methyltransferases"/>
    <property type="match status" value="1"/>
</dbReference>
<feature type="domain" description="TRAM" evidence="7">
    <location>
        <begin position="120"/>
        <end position="185"/>
    </location>
</feature>
<proteinExistence type="inferred from homology"/>
<feature type="region of interest" description="Disordered" evidence="6">
    <location>
        <begin position="99"/>
        <end position="126"/>
    </location>
</feature>
<keyword evidence="2 4" id="KW-0808">Transferase</keyword>
<evidence type="ECO:0000256" key="4">
    <source>
        <dbReference type="PROSITE-ProRule" id="PRU01024"/>
    </source>
</evidence>
<feature type="binding site" evidence="4">
    <location>
        <position position="438"/>
    </location>
    <ligand>
        <name>S-adenosyl-L-methionine</name>
        <dbReference type="ChEBI" id="CHEBI:59789"/>
    </ligand>
</feature>
<dbReference type="InterPro" id="IPR025795">
    <property type="entry name" value="tRNA_(uracil-5-)_MeTrfase"/>
</dbReference>
<dbReference type="PROSITE" id="PS01230">
    <property type="entry name" value="TRMA_1"/>
    <property type="match status" value="1"/>
</dbReference>
<dbReference type="Gene3D" id="3.40.50.150">
    <property type="entry name" value="Vaccinia Virus protein VP39"/>
    <property type="match status" value="2"/>
</dbReference>
<feature type="active site" description="Nucleophile" evidence="4">
    <location>
        <position position="577"/>
    </location>
</feature>
<feature type="binding site" evidence="4">
    <location>
        <position position="550"/>
    </location>
    <ligand>
        <name>S-adenosyl-L-methionine</name>
        <dbReference type="ChEBI" id="CHEBI:59789"/>
    </ligand>
</feature>
<organism evidence="8 9">
    <name type="scientific">Zalerion maritima</name>
    <dbReference type="NCBI Taxonomy" id="339359"/>
    <lineage>
        <taxon>Eukaryota</taxon>
        <taxon>Fungi</taxon>
        <taxon>Dikarya</taxon>
        <taxon>Ascomycota</taxon>
        <taxon>Pezizomycotina</taxon>
        <taxon>Sordariomycetes</taxon>
        <taxon>Lulworthiomycetidae</taxon>
        <taxon>Lulworthiales</taxon>
        <taxon>Lulworthiaceae</taxon>
        <taxon>Zalerion</taxon>
    </lineage>
</organism>
<feature type="region of interest" description="Disordered" evidence="6">
    <location>
        <begin position="343"/>
        <end position="364"/>
    </location>
</feature>
<dbReference type="Gene3D" id="2.40.50.140">
    <property type="entry name" value="Nucleic acid-binding proteins"/>
    <property type="match status" value="1"/>
</dbReference>
<dbReference type="GO" id="GO:0008033">
    <property type="term" value="P:tRNA processing"/>
    <property type="evidence" value="ECO:0007669"/>
    <property type="project" value="InterPro"/>
</dbReference>
<dbReference type="InterPro" id="IPR010280">
    <property type="entry name" value="U5_MeTrfase_fam"/>
</dbReference>
<sequence length="663" mass="71987">MRIITGGRIVSRQIRPFSLHGTLPRCFAASARVFNGCGTAKQGMNMPAHGKRPARGAAWPRKKKASKRERTMDGACTKEDILEKDISSLVSKLGLLDANDNGDAADDQRKGSEAEDTPRPEFPGPGTEVALDIKMLASTGEGLGTLQGSTLPRVFVVPVGTVPGDVARAKVYRHMDSHTVADLISIATPSSYRDESNIKCKYFGKCAGCQLQMLPYDAQLAHKRDVVVKAFANFSNLTPEQVPEVGETVGSPLQYGYRTKLTPHYDQPRGEGTSRGKKNKVPFSSRPDVGFQKVGSRSVLDIEECPIATEVLNKGLKIERERMNQEFGNLTTGATILLRESTKRVHTNSDGTPTSPPPPTDNDGRQAMVVVKREKFTEYKTCVTDSTADTFERVGKHLFKNPAGAFFQNNNSILPLVTDYVREKIPGEKPIRFLVDAYCGSGLFTITLASLFTSDGSGEGTSPSPEPPQPSRSPSPPPPNSPDGRSENLNPLPFGSVGIDVSTHSVKNAYTNARLSRLPKDTYQFVAADASDIFSRVRKFDPEDTAVVIDPPRKGCDASFLRQLMEFGPRRIAYVSCNVHSQARDVGMLVRGIVDGFGKGNGKGKRGADGNDDVGGEESKKMARYEIESVRGFDFFPQTGHVEGVAILNRVCYDAPAPEAAVT</sequence>
<evidence type="ECO:0000256" key="3">
    <source>
        <dbReference type="ARBA" id="ARBA00022691"/>
    </source>
</evidence>
<dbReference type="FunFam" id="2.40.50.140:FF:000201">
    <property type="entry name" value="TRM2p tRNA methyltransferase"/>
    <property type="match status" value="1"/>
</dbReference>
<feature type="region of interest" description="Disordered" evidence="6">
    <location>
        <begin position="455"/>
        <end position="493"/>
    </location>
</feature>
<dbReference type="PROSITE" id="PS51622">
    <property type="entry name" value="SAM_MT_RNA_M5U_2"/>
    <property type="match status" value="1"/>
</dbReference>
<protein>
    <recommendedName>
        <fullName evidence="7">TRAM domain-containing protein</fullName>
    </recommendedName>
</protein>
<dbReference type="PROSITE" id="PS51687">
    <property type="entry name" value="SAM_MT_RNA_M5U"/>
    <property type="match status" value="1"/>
</dbReference>
<comment type="caution">
    <text evidence="8">The sequence shown here is derived from an EMBL/GenBank/DDBJ whole genome shotgun (WGS) entry which is preliminary data.</text>
</comment>
<keyword evidence="3 4" id="KW-0949">S-adenosyl-L-methionine</keyword>
<feature type="region of interest" description="Disordered" evidence="6">
    <location>
        <begin position="256"/>
        <end position="288"/>
    </location>
</feature>
<feature type="compositionally biased region" description="Pro residues" evidence="6">
    <location>
        <begin position="464"/>
        <end position="481"/>
    </location>
</feature>
<feature type="region of interest" description="Disordered" evidence="6">
    <location>
        <begin position="44"/>
        <end position="72"/>
    </location>
</feature>
<feature type="active site" evidence="5">
    <location>
        <position position="577"/>
    </location>
</feature>
<evidence type="ECO:0000313" key="8">
    <source>
        <dbReference type="EMBL" id="KAJ2899353.1"/>
    </source>
</evidence>
<dbReference type="PROSITE" id="PS50926">
    <property type="entry name" value="TRAM"/>
    <property type="match status" value="1"/>
</dbReference>
<evidence type="ECO:0000256" key="6">
    <source>
        <dbReference type="SAM" id="MobiDB-lite"/>
    </source>
</evidence>
<gene>
    <name evidence="8" type="ORF">MKZ38_003282</name>
</gene>
<dbReference type="PANTHER" id="PTHR11061">
    <property type="entry name" value="RNA M5U METHYLTRANSFERASE"/>
    <property type="match status" value="1"/>
</dbReference>
<feature type="binding site" evidence="4">
    <location>
        <position position="408"/>
    </location>
    <ligand>
        <name>S-adenosyl-L-methionine</name>
        <dbReference type="ChEBI" id="CHEBI:59789"/>
    </ligand>
</feature>
<dbReference type="GO" id="GO:0032259">
    <property type="term" value="P:methylation"/>
    <property type="evidence" value="ECO:0007669"/>
    <property type="project" value="UniProtKB-KW"/>
</dbReference>
<dbReference type="GO" id="GO:0009451">
    <property type="term" value="P:RNA modification"/>
    <property type="evidence" value="ECO:0007669"/>
    <property type="project" value="UniProtKB-ARBA"/>
</dbReference>
<evidence type="ECO:0000313" key="9">
    <source>
        <dbReference type="Proteomes" id="UP001201980"/>
    </source>
</evidence>
<dbReference type="InterPro" id="IPR002792">
    <property type="entry name" value="TRAM_dom"/>
</dbReference>
<dbReference type="GO" id="GO:0030697">
    <property type="term" value="F:tRNA (uracil(54)-C5)-methyltransferase activity, S-adenosyl methionine-dependent"/>
    <property type="evidence" value="ECO:0007669"/>
    <property type="project" value="InterPro"/>
</dbReference>
<feature type="compositionally biased region" description="Basic and acidic residues" evidence="6">
    <location>
        <begin position="106"/>
        <end position="119"/>
    </location>
</feature>
<feature type="compositionally biased region" description="Basic residues" evidence="6">
    <location>
        <begin position="49"/>
        <end position="67"/>
    </location>
</feature>
<reference evidence="8" key="1">
    <citation type="submission" date="2022-07" db="EMBL/GenBank/DDBJ databases">
        <title>Draft genome sequence of Zalerion maritima ATCC 34329, a (micro)plastics degrading marine fungus.</title>
        <authorList>
            <person name="Paco A."/>
            <person name="Goncalves M.F.M."/>
            <person name="Rocha-Santos T.A.P."/>
            <person name="Alves A."/>
        </authorList>
    </citation>
    <scope>NUCLEOTIDE SEQUENCE</scope>
    <source>
        <strain evidence="8">ATCC 34329</strain>
    </source>
</reference>
<evidence type="ECO:0000256" key="2">
    <source>
        <dbReference type="ARBA" id="ARBA00022679"/>
    </source>
</evidence>
<dbReference type="Proteomes" id="UP001201980">
    <property type="component" value="Unassembled WGS sequence"/>
</dbReference>
<comment type="similarity">
    <text evidence="4">Belongs to the class I-like SAM-binding methyltransferase superfamily. RNA M5U methyltransferase family.</text>
</comment>
<accession>A0AAD5RUN6</accession>
<dbReference type="EMBL" id="JAKWBI020000200">
    <property type="protein sequence ID" value="KAJ2899353.1"/>
    <property type="molecule type" value="Genomic_DNA"/>
</dbReference>
<dbReference type="AlphaFoldDB" id="A0AAD5RUN6"/>
<dbReference type="InterPro" id="IPR012340">
    <property type="entry name" value="NA-bd_OB-fold"/>
</dbReference>
<dbReference type="InterPro" id="IPR030391">
    <property type="entry name" value="MeTrfase_TrmA_CS"/>
</dbReference>
<keyword evidence="1 4" id="KW-0489">Methyltransferase</keyword>
<evidence type="ECO:0000256" key="1">
    <source>
        <dbReference type="ARBA" id="ARBA00022603"/>
    </source>
</evidence>
<evidence type="ECO:0000256" key="5">
    <source>
        <dbReference type="PROSITE-ProRule" id="PRU10015"/>
    </source>
</evidence>
<dbReference type="PANTHER" id="PTHR11061:SF30">
    <property type="entry name" value="TRNA (URACIL(54)-C(5))-METHYLTRANSFERASE"/>
    <property type="match status" value="1"/>
</dbReference>
<feature type="binding site" evidence="4">
    <location>
        <position position="500"/>
    </location>
    <ligand>
        <name>S-adenosyl-L-methionine</name>
        <dbReference type="ChEBI" id="CHEBI:59789"/>
    </ligand>
</feature>
<keyword evidence="9" id="KW-1185">Reference proteome</keyword>
<dbReference type="PROSITE" id="PS01231">
    <property type="entry name" value="TRMA_2"/>
    <property type="match status" value="1"/>
</dbReference>
<name>A0AAD5RUN6_9PEZI</name>
<evidence type="ECO:0000259" key="7">
    <source>
        <dbReference type="PROSITE" id="PS50926"/>
    </source>
</evidence>